<comment type="caution">
    <text evidence="1">The sequence shown here is derived from an EMBL/GenBank/DDBJ whole genome shotgun (WGS) entry which is preliminary data.</text>
</comment>
<feature type="non-terminal residue" evidence="1">
    <location>
        <position position="1"/>
    </location>
</feature>
<dbReference type="EMBL" id="BARS01058586">
    <property type="protein sequence ID" value="GAG49590.1"/>
    <property type="molecule type" value="Genomic_DNA"/>
</dbReference>
<reference evidence="1" key="1">
    <citation type="journal article" date="2014" name="Front. Microbiol.">
        <title>High frequency of phylogenetically diverse reductive dehalogenase-homologous genes in deep subseafloor sedimentary metagenomes.</title>
        <authorList>
            <person name="Kawai M."/>
            <person name="Futagami T."/>
            <person name="Toyoda A."/>
            <person name="Takaki Y."/>
            <person name="Nishi S."/>
            <person name="Hori S."/>
            <person name="Arai W."/>
            <person name="Tsubouchi T."/>
            <person name="Morono Y."/>
            <person name="Uchiyama I."/>
            <person name="Ito T."/>
            <person name="Fujiyama A."/>
            <person name="Inagaki F."/>
            <person name="Takami H."/>
        </authorList>
    </citation>
    <scope>NUCLEOTIDE SEQUENCE</scope>
    <source>
        <strain evidence="1">Expedition CK06-06</strain>
    </source>
</reference>
<evidence type="ECO:0000313" key="1">
    <source>
        <dbReference type="EMBL" id="GAG49590.1"/>
    </source>
</evidence>
<name>X0Y1N0_9ZZZZ</name>
<gene>
    <name evidence="1" type="ORF">S01H1_85355</name>
</gene>
<organism evidence="1">
    <name type="scientific">marine sediment metagenome</name>
    <dbReference type="NCBI Taxonomy" id="412755"/>
    <lineage>
        <taxon>unclassified sequences</taxon>
        <taxon>metagenomes</taxon>
        <taxon>ecological metagenomes</taxon>
    </lineage>
</organism>
<protein>
    <submittedName>
        <fullName evidence="1">Uncharacterized protein</fullName>
    </submittedName>
</protein>
<accession>X0Y1N0</accession>
<dbReference type="AlphaFoldDB" id="X0Y1N0"/>
<proteinExistence type="predicted"/>
<sequence length="59" mass="6954">NTVFETKEGQEGLYRWKVQIAPTPVESLGAVHVQVKWQEQQRQQQYELFSLVQMKSFAE</sequence>